<dbReference type="RefSeq" id="WP_138724178.1">
    <property type="nucleotide sequence ID" value="NZ_SSHJ02000008.1"/>
</dbReference>
<name>A0ABW9J9C4_9SPHI</name>
<evidence type="ECO:0000313" key="1">
    <source>
        <dbReference type="EMBL" id="MFN0257099.1"/>
    </source>
</evidence>
<dbReference type="InterPro" id="IPR012334">
    <property type="entry name" value="Pectin_lyas_fold"/>
</dbReference>
<keyword evidence="2" id="KW-1185">Reference proteome</keyword>
<dbReference type="Proteomes" id="UP001517247">
    <property type="component" value="Unassembled WGS sequence"/>
</dbReference>
<sequence length="407" mass="44166">MKRYVLMSLLIVTLFSCKKDAVVEEKEEIVTPKAQREVQVEATATVVNVTPATVFNTAFWSNIQTMLQANHVDVVFADGTYNISSTITLSNIGSATKRLQLKANSVGAAVLTGSIAKLMSLNNCQNILIHRLKFTGAVSEYALVIQRSPNITVAYCRFEDMPNLFYGAVGAHYETSNNIIIRQSQFSKIGIGSTAHMIYGAFGVKRLKVIENTFTDCSGSFIRFRGDNSTHGVVYGNTFNSTGTYMVTTTSGTTAVNPIFVEVPVFNDVNPGDETFGTSFLITKNNFNYATVGNQSTRYAFAFHSSGFNPTGRTHLISVADATTLGAGTVTQKRTIMSTKLGLDGSKILYGANNLVNVANNVVYRCWSAYDGVVASWTGVVDISSAVTSTGLATTYDEALVFYDDLY</sequence>
<dbReference type="InterPro" id="IPR011050">
    <property type="entry name" value="Pectin_lyase_fold/virulence"/>
</dbReference>
<dbReference type="EMBL" id="SSHJ02000008">
    <property type="protein sequence ID" value="MFN0257099.1"/>
    <property type="molecule type" value="Genomic_DNA"/>
</dbReference>
<accession>A0ABW9J9C4</accession>
<dbReference type="Gene3D" id="2.160.20.10">
    <property type="entry name" value="Single-stranded right-handed beta-helix, Pectin lyase-like"/>
    <property type="match status" value="1"/>
</dbReference>
<organism evidence="1 2">
    <name type="scientific">Pedobacter ureilyticus</name>
    <dbReference type="NCBI Taxonomy" id="1393051"/>
    <lineage>
        <taxon>Bacteria</taxon>
        <taxon>Pseudomonadati</taxon>
        <taxon>Bacteroidota</taxon>
        <taxon>Sphingobacteriia</taxon>
        <taxon>Sphingobacteriales</taxon>
        <taxon>Sphingobacteriaceae</taxon>
        <taxon>Pedobacter</taxon>
    </lineage>
</organism>
<proteinExistence type="predicted"/>
<protein>
    <submittedName>
        <fullName evidence="1">Right-handed parallel beta-helix repeat-containing protein</fullName>
    </submittedName>
</protein>
<gene>
    <name evidence="1" type="ORF">E6A44_016030</name>
</gene>
<dbReference type="SUPFAM" id="SSF51126">
    <property type="entry name" value="Pectin lyase-like"/>
    <property type="match status" value="1"/>
</dbReference>
<evidence type="ECO:0000313" key="2">
    <source>
        <dbReference type="Proteomes" id="UP001517247"/>
    </source>
</evidence>
<dbReference type="PROSITE" id="PS51257">
    <property type="entry name" value="PROKAR_LIPOPROTEIN"/>
    <property type="match status" value="1"/>
</dbReference>
<comment type="caution">
    <text evidence="1">The sequence shown here is derived from an EMBL/GenBank/DDBJ whole genome shotgun (WGS) entry which is preliminary data.</text>
</comment>
<reference evidence="1 2" key="1">
    <citation type="submission" date="2024-12" db="EMBL/GenBank/DDBJ databases">
        <authorList>
            <person name="Hu S."/>
        </authorList>
    </citation>
    <scope>NUCLEOTIDE SEQUENCE [LARGE SCALE GENOMIC DNA]</scope>
    <source>
        <strain evidence="1 2">THG-T11</strain>
    </source>
</reference>